<evidence type="ECO:0000313" key="2">
    <source>
        <dbReference type="Proteomes" id="UP000077275"/>
    </source>
</evidence>
<protein>
    <submittedName>
        <fullName evidence="1">Uncharacterized protein</fullName>
    </submittedName>
</protein>
<accession>A0A166CQY8</accession>
<proteinExistence type="predicted"/>
<dbReference type="EMBL" id="LWMW01000098">
    <property type="protein sequence ID" value="KZX16157.1"/>
    <property type="molecule type" value="Genomic_DNA"/>
</dbReference>
<gene>
    <name evidence="1" type="ORF">MBCUT_10230</name>
</gene>
<comment type="caution">
    <text evidence="1">The sequence shown here is derived from an EMBL/GenBank/DDBJ whole genome shotgun (WGS) entry which is preliminary data.</text>
</comment>
<dbReference type="RefSeq" id="WP_067259619.1">
    <property type="nucleotide sequence ID" value="NZ_LWMW01000098.1"/>
</dbReference>
<evidence type="ECO:0000313" key="1">
    <source>
        <dbReference type="EMBL" id="KZX16157.1"/>
    </source>
</evidence>
<dbReference type="Proteomes" id="UP000077275">
    <property type="component" value="Unassembled WGS sequence"/>
</dbReference>
<dbReference type="AlphaFoldDB" id="A0A166CQY8"/>
<organism evidence="1 2">
    <name type="scientific">Methanobrevibacter cuticularis</name>
    <dbReference type="NCBI Taxonomy" id="47311"/>
    <lineage>
        <taxon>Archaea</taxon>
        <taxon>Methanobacteriati</taxon>
        <taxon>Methanobacteriota</taxon>
        <taxon>Methanomada group</taxon>
        <taxon>Methanobacteria</taxon>
        <taxon>Methanobacteriales</taxon>
        <taxon>Methanobacteriaceae</taxon>
        <taxon>Methanobrevibacter</taxon>
    </lineage>
</organism>
<name>A0A166CQY8_9EURY</name>
<dbReference type="PATRIC" id="fig|47311.3.peg.1129"/>
<reference evidence="1 2" key="1">
    <citation type="submission" date="2016-04" db="EMBL/GenBank/DDBJ databases">
        <title>Genome sequence of Methanobrevibacter cuticularis DSM 11139.</title>
        <authorList>
            <person name="Poehlein A."/>
            <person name="Seedorf H."/>
            <person name="Daniel R."/>
        </authorList>
    </citation>
    <scope>NUCLEOTIDE SEQUENCE [LARGE SCALE GENOMIC DNA]</scope>
    <source>
        <strain evidence="1 2">DSM 11139</strain>
    </source>
</reference>
<sequence>MGILKNEELHPEVWRNGGWQELHIETNPIKIKSIELDNDQRVFYIDTKNSPPWARPIVEYINDNFGEIVRK</sequence>
<keyword evidence="2" id="KW-1185">Reference proteome</keyword>